<dbReference type="AlphaFoldDB" id="A0A0L6V4Z4"/>
<reference evidence="2 3" key="1">
    <citation type="submission" date="2015-08" db="EMBL/GenBank/DDBJ databases">
        <title>Next Generation Sequencing and Analysis of the Genome of Puccinia sorghi L Schw, the Causal Agent of Maize Common Rust.</title>
        <authorList>
            <person name="Rochi L."/>
            <person name="Burguener G."/>
            <person name="Darino M."/>
            <person name="Turjanski A."/>
            <person name="Kreff E."/>
            <person name="Dieguez M.J."/>
            <person name="Sacco F."/>
        </authorList>
    </citation>
    <scope>NUCLEOTIDE SEQUENCE [LARGE SCALE GENOMIC DNA]</scope>
    <source>
        <strain evidence="2 3">RO10H11247</strain>
    </source>
</reference>
<organism evidence="2 3">
    <name type="scientific">Puccinia sorghi</name>
    <dbReference type="NCBI Taxonomy" id="27349"/>
    <lineage>
        <taxon>Eukaryota</taxon>
        <taxon>Fungi</taxon>
        <taxon>Dikarya</taxon>
        <taxon>Basidiomycota</taxon>
        <taxon>Pucciniomycotina</taxon>
        <taxon>Pucciniomycetes</taxon>
        <taxon>Pucciniales</taxon>
        <taxon>Pucciniaceae</taxon>
        <taxon>Puccinia</taxon>
    </lineage>
</organism>
<keyword evidence="3" id="KW-1185">Reference proteome</keyword>
<accession>A0A0L6V4Z4</accession>
<evidence type="ECO:0000313" key="2">
    <source>
        <dbReference type="EMBL" id="KNZ55804.1"/>
    </source>
</evidence>
<dbReference type="STRING" id="27349.A0A0L6V4Z4"/>
<comment type="caution">
    <text evidence="2">The sequence shown here is derived from an EMBL/GenBank/DDBJ whole genome shotgun (WGS) entry which is preliminary data.</text>
</comment>
<gene>
    <name evidence="2" type="ORF">VP01_2577g1</name>
</gene>
<dbReference type="OrthoDB" id="2507176at2759"/>
<feature type="compositionally biased region" description="Low complexity" evidence="1">
    <location>
        <begin position="1"/>
        <end position="18"/>
    </location>
</feature>
<evidence type="ECO:0000256" key="1">
    <source>
        <dbReference type="SAM" id="MobiDB-lite"/>
    </source>
</evidence>
<proteinExistence type="predicted"/>
<dbReference type="EMBL" id="LAVV01007476">
    <property type="protein sequence ID" value="KNZ55804.1"/>
    <property type="molecule type" value="Genomic_DNA"/>
</dbReference>
<name>A0A0L6V4Z4_9BASI</name>
<dbReference type="VEuPathDB" id="FungiDB:VP01_2577g1"/>
<protein>
    <submittedName>
        <fullName evidence="2">Uncharacterized protein</fullName>
    </submittedName>
</protein>
<dbReference type="Proteomes" id="UP000037035">
    <property type="component" value="Unassembled WGS sequence"/>
</dbReference>
<evidence type="ECO:0000313" key="3">
    <source>
        <dbReference type="Proteomes" id="UP000037035"/>
    </source>
</evidence>
<feature type="region of interest" description="Disordered" evidence="1">
    <location>
        <begin position="1"/>
        <end position="28"/>
    </location>
</feature>
<sequence>MPKKATPMPKKATPKPTKQNTKMPAIHGKTKKNIVKINGFDMMAIKLQNQSTSKINLNPYQMKDQFNTYKDKYKKISSKN</sequence>